<protein>
    <recommendedName>
        <fullName evidence="3">Transposase</fullName>
    </recommendedName>
</protein>
<evidence type="ECO:0008006" key="3">
    <source>
        <dbReference type="Google" id="ProtNLM"/>
    </source>
</evidence>
<dbReference type="PANTHER" id="PTHR45913">
    <property type="entry name" value="EPM2A-INTERACTING PROTEIN 1"/>
    <property type="match status" value="1"/>
</dbReference>
<accession>A0ABQ9HYY7</accession>
<proteinExistence type="predicted"/>
<dbReference type="EMBL" id="JARBHB010000003">
    <property type="protein sequence ID" value="KAJ8889607.1"/>
    <property type="molecule type" value="Genomic_DNA"/>
</dbReference>
<name>A0ABQ9HYY7_9NEOP</name>
<comment type="caution">
    <text evidence="1">The sequence shown here is derived from an EMBL/GenBank/DDBJ whole genome shotgun (WGS) entry which is preliminary data.</text>
</comment>
<evidence type="ECO:0000313" key="1">
    <source>
        <dbReference type="EMBL" id="KAJ8889607.1"/>
    </source>
</evidence>
<sequence>MNSSPLKKNFFFVPLPASARGSDIYSALVSVVEKCCRFSKYSFIVTGGAKCMTSKNTGLVGLLRKNDVSVPVLHCSFHQKVLCSILVKMNDMMKDVTRIATLIRCGNRAQMEFPKELSAEFHDIPGHSEIRWLSANINLTAFFCYQKRNY</sequence>
<keyword evidence="2" id="KW-1185">Reference proteome</keyword>
<evidence type="ECO:0000313" key="2">
    <source>
        <dbReference type="Proteomes" id="UP001159363"/>
    </source>
</evidence>
<dbReference type="PANTHER" id="PTHR45913:SF20">
    <property type="entry name" value="GENERAL TRANSCRIPTION FACTOR II-I REPEAT DOMAIN-CONTAINING PROTEIN 2"/>
    <property type="match status" value="1"/>
</dbReference>
<reference evidence="1 2" key="1">
    <citation type="submission" date="2023-02" db="EMBL/GenBank/DDBJ databases">
        <title>LHISI_Scaffold_Assembly.</title>
        <authorList>
            <person name="Stuart O.P."/>
            <person name="Cleave R."/>
            <person name="Magrath M.J.L."/>
            <person name="Mikheyev A.S."/>
        </authorList>
    </citation>
    <scope>NUCLEOTIDE SEQUENCE [LARGE SCALE GENOMIC DNA]</scope>
    <source>
        <strain evidence="1">Daus_M_001</strain>
        <tissue evidence="1">Leg muscle</tissue>
    </source>
</reference>
<gene>
    <name evidence="1" type="ORF">PR048_009107</name>
</gene>
<organism evidence="1 2">
    <name type="scientific">Dryococelus australis</name>
    <dbReference type="NCBI Taxonomy" id="614101"/>
    <lineage>
        <taxon>Eukaryota</taxon>
        <taxon>Metazoa</taxon>
        <taxon>Ecdysozoa</taxon>
        <taxon>Arthropoda</taxon>
        <taxon>Hexapoda</taxon>
        <taxon>Insecta</taxon>
        <taxon>Pterygota</taxon>
        <taxon>Neoptera</taxon>
        <taxon>Polyneoptera</taxon>
        <taxon>Phasmatodea</taxon>
        <taxon>Verophasmatodea</taxon>
        <taxon>Anareolatae</taxon>
        <taxon>Phasmatidae</taxon>
        <taxon>Eurycanthinae</taxon>
        <taxon>Dryococelus</taxon>
    </lineage>
</organism>
<dbReference type="Proteomes" id="UP001159363">
    <property type="component" value="Chromosome 3"/>
</dbReference>